<proteinExistence type="predicted"/>
<dbReference type="EMBL" id="VSRR010010659">
    <property type="protein sequence ID" value="MPC52152.1"/>
    <property type="molecule type" value="Genomic_DNA"/>
</dbReference>
<organism evidence="1 2">
    <name type="scientific">Portunus trituberculatus</name>
    <name type="common">Swimming crab</name>
    <name type="synonym">Neptunus trituberculatus</name>
    <dbReference type="NCBI Taxonomy" id="210409"/>
    <lineage>
        <taxon>Eukaryota</taxon>
        <taxon>Metazoa</taxon>
        <taxon>Ecdysozoa</taxon>
        <taxon>Arthropoda</taxon>
        <taxon>Crustacea</taxon>
        <taxon>Multicrustacea</taxon>
        <taxon>Malacostraca</taxon>
        <taxon>Eumalacostraca</taxon>
        <taxon>Eucarida</taxon>
        <taxon>Decapoda</taxon>
        <taxon>Pleocyemata</taxon>
        <taxon>Brachyura</taxon>
        <taxon>Eubrachyura</taxon>
        <taxon>Portunoidea</taxon>
        <taxon>Portunidae</taxon>
        <taxon>Portuninae</taxon>
        <taxon>Portunus</taxon>
    </lineage>
</organism>
<name>A0A5B7FZT4_PORTR</name>
<protein>
    <submittedName>
        <fullName evidence="1">Uncharacterized protein</fullName>
    </submittedName>
</protein>
<reference evidence="1 2" key="1">
    <citation type="submission" date="2019-05" db="EMBL/GenBank/DDBJ databases">
        <title>Another draft genome of Portunus trituberculatus and its Hox gene families provides insights of decapod evolution.</title>
        <authorList>
            <person name="Jeong J.-H."/>
            <person name="Song I."/>
            <person name="Kim S."/>
            <person name="Choi T."/>
            <person name="Kim D."/>
            <person name="Ryu S."/>
            <person name="Kim W."/>
        </authorList>
    </citation>
    <scope>NUCLEOTIDE SEQUENCE [LARGE SCALE GENOMIC DNA]</scope>
    <source>
        <tissue evidence="1">Muscle</tissue>
    </source>
</reference>
<dbReference type="AlphaFoldDB" id="A0A5B7FZT4"/>
<accession>A0A5B7FZT4</accession>
<keyword evidence="2" id="KW-1185">Reference proteome</keyword>
<evidence type="ECO:0000313" key="2">
    <source>
        <dbReference type="Proteomes" id="UP000324222"/>
    </source>
</evidence>
<sequence length="79" mass="9230">MDQDTLQSHACLKDTKKLEKFLFVLCNFPFFSLNDFQPSQVVDLALTLTNGSLRPCRDLVKVKHCKKHTKNKNKGYEKW</sequence>
<dbReference type="Proteomes" id="UP000324222">
    <property type="component" value="Unassembled WGS sequence"/>
</dbReference>
<evidence type="ECO:0000313" key="1">
    <source>
        <dbReference type="EMBL" id="MPC52152.1"/>
    </source>
</evidence>
<gene>
    <name evidence="1" type="ORF">E2C01_046014</name>
</gene>
<comment type="caution">
    <text evidence="1">The sequence shown here is derived from an EMBL/GenBank/DDBJ whole genome shotgun (WGS) entry which is preliminary data.</text>
</comment>